<feature type="domain" description="General secretion pathway GspH" evidence="12">
    <location>
        <begin position="58"/>
        <end position="183"/>
    </location>
</feature>
<evidence type="ECO:0000256" key="6">
    <source>
        <dbReference type="ARBA" id="ARBA00022692"/>
    </source>
</evidence>
<dbReference type="EMBL" id="JACHIA010000011">
    <property type="protein sequence ID" value="MBB6071953.1"/>
    <property type="molecule type" value="Genomic_DNA"/>
</dbReference>
<gene>
    <name evidence="13" type="ORF">HNQ61_003613</name>
</gene>
<evidence type="ECO:0000256" key="3">
    <source>
        <dbReference type="ARBA" id="ARBA00022475"/>
    </source>
</evidence>
<keyword evidence="3" id="KW-1003">Cell membrane</keyword>
<organism evidence="13 14">
    <name type="scientific">Longimicrobium terrae</name>
    <dbReference type="NCBI Taxonomy" id="1639882"/>
    <lineage>
        <taxon>Bacteria</taxon>
        <taxon>Pseudomonadati</taxon>
        <taxon>Gemmatimonadota</taxon>
        <taxon>Longimicrobiia</taxon>
        <taxon>Longimicrobiales</taxon>
        <taxon>Longimicrobiaceae</taxon>
        <taxon>Longimicrobium</taxon>
    </lineage>
</organism>
<evidence type="ECO:0000256" key="8">
    <source>
        <dbReference type="ARBA" id="ARBA00023136"/>
    </source>
</evidence>
<dbReference type="GO" id="GO:0015628">
    <property type="term" value="P:protein secretion by the type II secretion system"/>
    <property type="evidence" value="ECO:0007669"/>
    <property type="project" value="InterPro"/>
</dbReference>
<evidence type="ECO:0000259" key="12">
    <source>
        <dbReference type="Pfam" id="PF12019"/>
    </source>
</evidence>
<keyword evidence="8 11" id="KW-0472">Membrane</keyword>
<evidence type="ECO:0000256" key="5">
    <source>
        <dbReference type="ARBA" id="ARBA00022519"/>
    </source>
</evidence>
<comment type="caution">
    <text evidence="13">The sequence shown here is derived from an EMBL/GenBank/DDBJ whole genome shotgun (WGS) entry which is preliminary data.</text>
</comment>
<dbReference type="AlphaFoldDB" id="A0A841H1T3"/>
<dbReference type="GO" id="GO:0015627">
    <property type="term" value="C:type II protein secretion system complex"/>
    <property type="evidence" value="ECO:0007669"/>
    <property type="project" value="InterPro"/>
</dbReference>
<dbReference type="InterPro" id="IPR012902">
    <property type="entry name" value="N_methyl_site"/>
</dbReference>
<sequence>MPPEHPPVAIAPPPRARAPLGRAGVSMAEVLVVLTIIGIALSIGAPRVNLSPSRTEAAVQSVASTLMAAQRAAVVRQHNVVVAFDATQGLVRVHMDPNNNGTIDAGEQVTSEPLGRNMTYGRGGAAVLTQLGTANVSFTARQGGLPAVTFNRGGSASEEGGAYLTSTVGVAAQRPSRAVIVDRATGRTAVWKYVAPTWQRKF</sequence>
<evidence type="ECO:0000256" key="7">
    <source>
        <dbReference type="ARBA" id="ARBA00022989"/>
    </source>
</evidence>
<name>A0A841H1T3_9BACT</name>
<keyword evidence="6 11" id="KW-0812">Transmembrane</keyword>
<keyword evidence="7 11" id="KW-1133">Transmembrane helix</keyword>
<keyword evidence="14" id="KW-1185">Reference proteome</keyword>
<comment type="subcellular location">
    <subcellularLocation>
        <location evidence="1">Cell inner membrane</location>
        <topology evidence="1">Single-pass membrane protein</topology>
    </subcellularLocation>
</comment>
<dbReference type="InterPro" id="IPR022346">
    <property type="entry name" value="T2SS_GspH"/>
</dbReference>
<evidence type="ECO:0000256" key="11">
    <source>
        <dbReference type="SAM" id="Phobius"/>
    </source>
</evidence>
<evidence type="ECO:0000256" key="9">
    <source>
        <dbReference type="ARBA" id="ARBA00025772"/>
    </source>
</evidence>
<dbReference type="Pfam" id="PF12019">
    <property type="entry name" value="GspH"/>
    <property type="match status" value="1"/>
</dbReference>
<dbReference type="Proteomes" id="UP000582837">
    <property type="component" value="Unassembled WGS sequence"/>
</dbReference>
<evidence type="ECO:0000256" key="10">
    <source>
        <dbReference type="ARBA" id="ARBA00030775"/>
    </source>
</evidence>
<dbReference type="SUPFAM" id="SSF54523">
    <property type="entry name" value="Pili subunits"/>
    <property type="match status" value="1"/>
</dbReference>
<protein>
    <recommendedName>
        <fullName evidence="2">Type II secretion system protein H</fullName>
    </recommendedName>
    <alternativeName>
        <fullName evidence="10">General secretion pathway protein H</fullName>
    </alternativeName>
</protein>
<keyword evidence="4" id="KW-0488">Methylation</keyword>
<comment type="similarity">
    <text evidence="9">Belongs to the GSP H family.</text>
</comment>
<dbReference type="GO" id="GO:0005886">
    <property type="term" value="C:plasma membrane"/>
    <property type="evidence" value="ECO:0007669"/>
    <property type="project" value="UniProtKB-SubCell"/>
</dbReference>
<evidence type="ECO:0000256" key="1">
    <source>
        <dbReference type="ARBA" id="ARBA00004377"/>
    </source>
</evidence>
<dbReference type="NCBIfam" id="TIGR02532">
    <property type="entry name" value="IV_pilin_GFxxxE"/>
    <property type="match status" value="1"/>
</dbReference>
<evidence type="ECO:0000256" key="4">
    <source>
        <dbReference type="ARBA" id="ARBA00022481"/>
    </source>
</evidence>
<keyword evidence="5" id="KW-0997">Cell inner membrane</keyword>
<reference evidence="13 14" key="1">
    <citation type="submission" date="2020-08" db="EMBL/GenBank/DDBJ databases">
        <title>Genomic Encyclopedia of Type Strains, Phase IV (KMG-IV): sequencing the most valuable type-strain genomes for metagenomic binning, comparative biology and taxonomic classification.</title>
        <authorList>
            <person name="Goeker M."/>
        </authorList>
    </citation>
    <scope>NUCLEOTIDE SEQUENCE [LARGE SCALE GENOMIC DNA]</scope>
    <source>
        <strain evidence="13 14">DSM 29007</strain>
    </source>
</reference>
<evidence type="ECO:0000313" key="13">
    <source>
        <dbReference type="EMBL" id="MBB6071953.1"/>
    </source>
</evidence>
<accession>A0A841H1T3</accession>
<evidence type="ECO:0000256" key="2">
    <source>
        <dbReference type="ARBA" id="ARBA00021549"/>
    </source>
</evidence>
<proteinExistence type="inferred from homology"/>
<feature type="transmembrane region" description="Helical" evidence="11">
    <location>
        <begin position="20"/>
        <end position="44"/>
    </location>
</feature>
<evidence type="ECO:0000313" key="14">
    <source>
        <dbReference type="Proteomes" id="UP000582837"/>
    </source>
</evidence>
<dbReference type="RefSeq" id="WP_170035399.1">
    <property type="nucleotide sequence ID" value="NZ_JABDTL010000001.1"/>
</dbReference>
<dbReference type="InterPro" id="IPR045584">
    <property type="entry name" value="Pilin-like"/>
</dbReference>